<reference evidence="3" key="1">
    <citation type="journal article" date="2019" name="Int. J. Syst. Evol. Microbiol.">
        <title>The Global Catalogue of Microorganisms (GCM) 10K type strain sequencing project: providing services to taxonomists for standard genome sequencing and annotation.</title>
        <authorList>
            <consortium name="The Broad Institute Genomics Platform"/>
            <consortium name="The Broad Institute Genome Sequencing Center for Infectious Disease"/>
            <person name="Wu L."/>
            <person name="Ma J."/>
        </authorList>
    </citation>
    <scope>NUCLEOTIDE SEQUENCE [LARGE SCALE GENOMIC DNA]</scope>
    <source>
        <strain evidence="3">JCM 17630</strain>
    </source>
</reference>
<sequence length="164" mass="19442">MKISFTLLVVLVTSTIVVPFLIFILKGINSNAKKEIYKLTKQNNFKYDVKTIWNNKFIGISEDKNILTYIHIKEENKQFTNIKLSHFKTCDIAANYKIDKNKVRHLKQLDLKLTYNAPDKKDLIIRFFDADEAFMENYEMRRIEYWKTLISNNLNRTLINKKAA</sequence>
<name>A0ABP8C892_9FLAO</name>
<keyword evidence="1" id="KW-0472">Membrane</keyword>
<proteinExistence type="predicted"/>
<feature type="transmembrane region" description="Helical" evidence="1">
    <location>
        <begin position="6"/>
        <end position="25"/>
    </location>
</feature>
<gene>
    <name evidence="2" type="ORF">GCM10022291_17400</name>
</gene>
<dbReference type="EMBL" id="BAABCA010000003">
    <property type="protein sequence ID" value="GAA4235457.1"/>
    <property type="molecule type" value="Genomic_DNA"/>
</dbReference>
<keyword evidence="1" id="KW-1133">Transmembrane helix</keyword>
<protein>
    <submittedName>
        <fullName evidence="2">Uncharacterized protein</fullName>
    </submittedName>
</protein>
<dbReference type="RefSeq" id="WP_344787783.1">
    <property type="nucleotide sequence ID" value="NZ_BAABCA010000003.1"/>
</dbReference>
<keyword evidence="3" id="KW-1185">Reference proteome</keyword>
<evidence type="ECO:0000256" key="1">
    <source>
        <dbReference type="SAM" id="Phobius"/>
    </source>
</evidence>
<accession>A0ABP8C892</accession>
<organism evidence="2 3">
    <name type="scientific">Postechiella marina</name>
    <dbReference type="NCBI Taxonomy" id="943941"/>
    <lineage>
        <taxon>Bacteria</taxon>
        <taxon>Pseudomonadati</taxon>
        <taxon>Bacteroidota</taxon>
        <taxon>Flavobacteriia</taxon>
        <taxon>Flavobacteriales</taxon>
        <taxon>Flavobacteriaceae</taxon>
        <taxon>Postechiella</taxon>
    </lineage>
</organism>
<dbReference type="Proteomes" id="UP001501496">
    <property type="component" value="Unassembled WGS sequence"/>
</dbReference>
<comment type="caution">
    <text evidence="2">The sequence shown here is derived from an EMBL/GenBank/DDBJ whole genome shotgun (WGS) entry which is preliminary data.</text>
</comment>
<evidence type="ECO:0000313" key="3">
    <source>
        <dbReference type="Proteomes" id="UP001501496"/>
    </source>
</evidence>
<keyword evidence="1" id="KW-0812">Transmembrane</keyword>
<evidence type="ECO:0000313" key="2">
    <source>
        <dbReference type="EMBL" id="GAA4235457.1"/>
    </source>
</evidence>